<dbReference type="InterPro" id="IPR008979">
    <property type="entry name" value="Galactose-bd-like_sf"/>
</dbReference>
<dbReference type="PRINTS" id="PR00742">
    <property type="entry name" value="GLHYDRLASE35"/>
</dbReference>
<dbReference type="Pfam" id="PF01301">
    <property type="entry name" value="Glyco_hydro_35"/>
    <property type="match status" value="1"/>
</dbReference>
<dbReference type="InterPro" id="IPR026283">
    <property type="entry name" value="B-gal_1-like"/>
</dbReference>
<accession>A0ABS9KM00</accession>
<gene>
    <name evidence="9" type="ORF">LZZ85_03565</name>
</gene>
<evidence type="ECO:0000256" key="3">
    <source>
        <dbReference type="ARBA" id="ARBA00023295"/>
    </source>
</evidence>
<feature type="domain" description="Beta-galactosidase 1-like first all-beta" evidence="7">
    <location>
        <begin position="391"/>
        <end position="501"/>
    </location>
</feature>
<evidence type="ECO:0000313" key="10">
    <source>
        <dbReference type="Proteomes" id="UP001165367"/>
    </source>
</evidence>
<feature type="domain" description="Beta-galactosidase galactose-binding" evidence="8">
    <location>
        <begin position="522"/>
        <end position="580"/>
    </location>
</feature>
<dbReference type="InterPro" id="IPR001944">
    <property type="entry name" value="Glycoside_Hdrlase_35"/>
</dbReference>
<evidence type="ECO:0000256" key="5">
    <source>
        <dbReference type="SAM" id="SignalP"/>
    </source>
</evidence>
<dbReference type="Proteomes" id="UP001165367">
    <property type="component" value="Unassembled WGS sequence"/>
</dbReference>
<name>A0ABS9KM00_9BACT</name>
<evidence type="ECO:0000259" key="7">
    <source>
        <dbReference type="Pfam" id="PF21317"/>
    </source>
</evidence>
<dbReference type="RefSeq" id="WP_237868567.1">
    <property type="nucleotide sequence ID" value="NZ_JAKLTR010000002.1"/>
</dbReference>
<keyword evidence="5" id="KW-0732">Signal</keyword>
<dbReference type="InterPro" id="IPR017853">
    <property type="entry name" value="GH"/>
</dbReference>
<sequence>MNFTTRIMTGLLCLISLFSNAQSHQFALGDNAFLLDGKPFQMISGEMHYTRIPRDAWKHRMKMAKAMGLNTIGTYVFWNAHEPVKGKYDFSGNNDIAAFITAAKEEGLYVILRPSPYVCAEWEFGGYPWWLLKDSSVKVRSKDERFISAYTNYINELAKHLTPLLVTHGGNVLMVQIENEYGSYSDDKSYMDLNRQLFRNAGFDCTLFTCDGADMIAKGYLPGYLPAVNGLEDTTGIKKVVNEFHGGKGPYYLAEWYPGWFDQWGKNHNTTSAEKNAAMLDDILAAGISVNMYMFHGGTTRGFMNGANMNVNDPYAPQTTSYDYDAPLDEAGNPSKKFHLFRNVISKHLTAGSALPAIPENKKAIQIEDIKLTAYASLFNQLGKPVISAKPMSFEDLDQAYGYVLYRTTLKATAKTMLKIGGLRDYAIVYVNGKQVGVLDRRLNQDSLSLSDIPANAVLDIFVENNGRINYGPYLTDNRKGILGNVTLDQQVLSDWKNYKIPMSTTKNIRFGKMPQVGAATPSLFKGEFTLNEVADTYFDLGGFGKGVVFLNGYHLGKYWHIGPQQTIYVPAEWLKKGKNEVIVLDELKTDHKVLSSSANPILTKPLNPAK</sequence>
<feature type="domain" description="Glycoside hydrolase 35 catalytic" evidence="6">
    <location>
        <begin position="33"/>
        <end position="347"/>
    </location>
</feature>
<dbReference type="SUPFAM" id="SSF49785">
    <property type="entry name" value="Galactose-binding domain-like"/>
    <property type="match status" value="2"/>
</dbReference>
<feature type="chain" id="PRO_5046701927" evidence="5">
    <location>
        <begin position="22"/>
        <end position="611"/>
    </location>
</feature>
<dbReference type="SUPFAM" id="SSF51445">
    <property type="entry name" value="(Trans)glycosidases"/>
    <property type="match status" value="1"/>
</dbReference>
<evidence type="ECO:0000259" key="8">
    <source>
        <dbReference type="Pfam" id="PF21467"/>
    </source>
</evidence>
<dbReference type="Pfam" id="PF21467">
    <property type="entry name" value="BetaGal_gal-bd"/>
    <property type="match status" value="1"/>
</dbReference>
<evidence type="ECO:0000313" key="9">
    <source>
        <dbReference type="EMBL" id="MCG2613338.1"/>
    </source>
</evidence>
<evidence type="ECO:0000256" key="1">
    <source>
        <dbReference type="ARBA" id="ARBA00009809"/>
    </source>
</evidence>
<evidence type="ECO:0000256" key="4">
    <source>
        <dbReference type="RuleBase" id="RU003679"/>
    </source>
</evidence>
<reference evidence="9" key="1">
    <citation type="submission" date="2022-01" db="EMBL/GenBank/DDBJ databases">
        <authorList>
            <person name="Jo J.-H."/>
            <person name="Im W.-T."/>
        </authorList>
    </citation>
    <scope>NUCLEOTIDE SEQUENCE</scope>
    <source>
        <strain evidence="9">NA20</strain>
    </source>
</reference>
<dbReference type="Pfam" id="PF21317">
    <property type="entry name" value="BetaGal_ABD_1"/>
    <property type="match status" value="1"/>
</dbReference>
<dbReference type="PANTHER" id="PTHR23421">
    <property type="entry name" value="BETA-GALACTOSIDASE RELATED"/>
    <property type="match status" value="1"/>
</dbReference>
<dbReference type="Gene3D" id="3.20.20.80">
    <property type="entry name" value="Glycosidases"/>
    <property type="match status" value="1"/>
</dbReference>
<evidence type="ECO:0000259" key="6">
    <source>
        <dbReference type="Pfam" id="PF01301"/>
    </source>
</evidence>
<organism evidence="9 10">
    <name type="scientific">Terrimonas ginsenosidimutans</name>
    <dbReference type="NCBI Taxonomy" id="2908004"/>
    <lineage>
        <taxon>Bacteria</taxon>
        <taxon>Pseudomonadati</taxon>
        <taxon>Bacteroidota</taxon>
        <taxon>Chitinophagia</taxon>
        <taxon>Chitinophagales</taxon>
        <taxon>Chitinophagaceae</taxon>
        <taxon>Terrimonas</taxon>
    </lineage>
</organism>
<comment type="similarity">
    <text evidence="1 4">Belongs to the glycosyl hydrolase 35 family.</text>
</comment>
<dbReference type="InterPro" id="IPR048913">
    <property type="entry name" value="BetaGal_gal-bd"/>
</dbReference>
<keyword evidence="10" id="KW-1185">Reference proteome</keyword>
<evidence type="ECO:0000256" key="2">
    <source>
        <dbReference type="ARBA" id="ARBA00022801"/>
    </source>
</evidence>
<keyword evidence="2" id="KW-0378">Hydrolase</keyword>
<dbReference type="PIRSF" id="PIRSF006336">
    <property type="entry name" value="B-gal"/>
    <property type="match status" value="1"/>
</dbReference>
<dbReference type="InterPro" id="IPR031330">
    <property type="entry name" value="Gly_Hdrlase_35_cat"/>
</dbReference>
<protein>
    <submittedName>
        <fullName evidence="9">Beta-galactosidase</fullName>
    </submittedName>
</protein>
<dbReference type="InterPro" id="IPR048912">
    <property type="entry name" value="BetaGal1-like_ABD1"/>
</dbReference>
<dbReference type="EMBL" id="JAKLTR010000002">
    <property type="protein sequence ID" value="MCG2613338.1"/>
    <property type="molecule type" value="Genomic_DNA"/>
</dbReference>
<comment type="caution">
    <text evidence="9">The sequence shown here is derived from an EMBL/GenBank/DDBJ whole genome shotgun (WGS) entry which is preliminary data.</text>
</comment>
<proteinExistence type="inferred from homology"/>
<dbReference type="Gene3D" id="2.60.120.260">
    <property type="entry name" value="Galactose-binding domain-like"/>
    <property type="match status" value="2"/>
</dbReference>
<feature type="signal peptide" evidence="5">
    <location>
        <begin position="1"/>
        <end position="21"/>
    </location>
</feature>
<keyword evidence="3" id="KW-0326">Glycosidase</keyword>